<feature type="repeat" description="TPR" evidence="3">
    <location>
        <begin position="960"/>
        <end position="993"/>
    </location>
</feature>
<keyword evidence="3" id="KW-0802">TPR repeat</keyword>
<dbReference type="Pfam" id="PF13432">
    <property type="entry name" value="TPR_16"/>
    <property type="match status" value="2"/>
</dbReference>
<dbReference type="SMART" id="SM00028">
    <property type="entry name" value="TPR"/>
    <property type="match status" value="4"/>
</dbReference>
<dbReference type="RefSeq" id="WP_208272410.1">
    <property type="nucleotide sequence ID" value="NZ_BAAAGM010000063.1"/>
</dbReference>
<dbReference type="InterPro" id="IPR011990">
    <property type="entry name" value="TPR-like_helical_dom_sf"/>
</dbReference>
<feature type="region of interest" description="Disordered" evidence="4">
    <location>
        <begin position="264"/>
        <end position="305"/>
    </location>
</feature>
<proteinExistence type="predicted"/>
<dbReference type="PANTHER" id="PTHR35807">
    <property type="entry name" value="TRANSCRIPTIONAL REGULATOR REDD-RELATED"/>
    <property type="match status" value="1"/>
</dbReference>
<accession>A0ABS3RCZ9</accession>
<dbReference type="Pfam" id="PF03704">
    <property type="entry name" value="BTAD"/>
    <property type="match status" value="1"/>
</dbReference>
<keyword evidence="7" id="KW-1185">Reference proteome</keyword>
<dbReference type="Gene3D" id="3.40.50.300">
    <property type="entry name" value="P-loop containing nucleotide triphosphate hydrolases"/>
    <property type="match status" value="1"/>
</dbReference>
<dbReference type="Pfam" id="PF00931">
    <property type="entry name" value="NB-ARC"/>
    <property type="match status" value="1"/>
</dbReference>
<dbReference type="InterPro" id="IPR019734">
    <property type="entry name" value="TPR_rpt"/>
</dbReference>
<dbReference type="Gene3D" id="1.25.40.10">
    <property type="entry name" value="Tetratricopeptide repeat domain"/>
    <property type="match status" value="3"/>
</dbReference>
<dbReference type="InterPro" id="IPR051677">
    <property type="entry name" value="AfsR-DnrI-RedD_regulator"/>
</dbReference>
<gene>
    <name evidence="6" type="ORF">J4557_41975</name>
</gene>
<evidence type="ECO:0000256" key="4">
    <source>
        <dbReference type="SAM" id="MobiDB-lite"/>
    </source>
</evidence>
<dbReference type="InterPro" id="IPR002182">
    <property type="entry name" value="NB-ARC"/>
</dbReference>
<dbReference type="PROSITE" id="PS50005">
    <property type="entry name" value="TPR"/>
    <property type="match status" value="1"/>
</dbReference>
<dbReference type="SUPFAM" id="SSF52540">
    <property type="entry name" value="P-loop containing nucleoside triphosphate hydrolases"/>
    <property type="match status" value="1"/>
</dbReference>
<keyword evidence="2" id="KW-0804">Transcription</keyword>
<name>A0ABS3RCZ9_9ACTN</name>
<dbReference type="SMART" id="SM01043">
    <property type="entry name" value="BTAD"/>
    <property type="match status" value="1"/>
</dbReference>
<keyword evidence="1" id="KW-0805">Transcription regulation</keyword>
<dbReference type="PRINTS" id="PR00364">
    <property type="entry name" value="DISEASERSIST"/>
</dbReference>
<protein>
    <submittedName>
        <fullName evidence="6">Tetratricopeptide repeat protein</fullName>
    </submittedName>
</protein>
<evidence type="ECO:0000256" key="2">
    <source>
        <dbReference type="ARBA" id="ARBA00023163"/>
    </source>
</evidence>
<comment type="caution">
    <text evidence="6">The sequence shown here is derived from an EMBL/GenBank/DDBJ whole genome shotgun (WGS) entry which is preliminary data.</text>
</comment>
<reference evidence="6 7" key="1">
    <citation type="submission" date="2021-03" db="EMBL/GenBank/DDBJ databases">
        <authorList>
            <person name="Kanchanasin P."/>
            <person name="Saeng-In P."/>
            <person name="Phongsopitanun W."/>
            <person name="Yuki M."/>
            <person name="Kudo T."/>
            <person name="Ohkuma M."/>
            <person name="Tanasupawat S."/>
        </authorList>
    </citation>
    <scope>NUCLEOTIDE SEQUENCE [LARGE SCALE GENOMIC DNA]</scope>
    <source>
        <strain evidence="6 7">L46</strain>
    </source>
</reference>
<evidence type="ECO:0000256" key="3">
    <source>
        <dbReference type="PROSITE-ProRule" id="PRU00339"/>
    </source>
</evidence>
<dbReference type="Proteomes" id="UP000666915">
    <property type="component" value="Unassembled WGS sequence"/>
</dbReference>
<organism evidence="6 7">
    <name type="scientific">Actinomadura nitritigenes</name>
    <dbReference type="NCBI Taxonomy" id="134602"/>
    <lineage>
        <taxon>Bacteria</taxon>
        <taxon>Bacillati</taxon>
        <taxon>Actinomycetota</taxon>
        <taxon>Actinomycetes</taxon>
        <taxon>Streptosporangiales</taxon>
        <taxon>Thermomonosporaceae</taxon>
        <taxon>Actinomadura</taxon>
    </lineage>
</organism>
<evidence type="ECO:0000313" key="7">
    <source>
        <dbReference type="Proteomes" id="UP000666915"/>
    </source>
</evidence>
<dbReference type="EMBL" id="JAGEOK010000041">
    <property type="protein sequence ID" value="MBO2444109.1"/>
    <property type="molecule type" value="Genomic_DNA"/>
</dbReference>
<dbReference type="InterPro" id="IPR036388">
    <property type="entry name" value="WH-like_DNA-bd_sf"/>
</dbReference>
<dbReference type="InterPro" id="IPR005158">
    <property type="entry name" value="BTAD"/>
</dbReference>
<dbReference type="Gene3D" id="1.10.10.10">
    <property type="entry name" value="Winged helix-like DNA-binding domain superfamily/Winged helix DNA-binding domain"/>
    <property type="match status" value="1"/>
</dbReference>
<dbReference type="SUPFAM" id="SSF48452">
    <property type="entry name" value="TPR-like"/>
    <property type="match status" value="3"/>
</dbReference>
<evidence type="ECO:0000256" key="1">
    <source>
        <dbReference type="ARBA" id="ARBA00023015"/>
    </source>
</evidence>
<evidence type="ECO:0000313" key="6">
    <source>
        <dbReference type="EMBL" id="MBO2444109.1"/>
    </source>
</evidence>
<dbReference type="InterPro" id="IPR027417">
    <property type="entry name" value="P-loop_NTPase"/>
</dbReference>
<sequence>MAGERTERGSERDREHVRIVLLGRVGVERAGRRALPSSGIARALLGALALAGLAGLSGLGDDTLKSLLWGTRENVISDSTLAVAVYRLRRWLTETAGPGVEVVRTTNGYALELPGADIDAAVFRRAVADAGMLHPDRRAGALERALGLWRGRALEDVSPESVDQATVDRLERERVEATMEHARTVLAAGAPERALPHLNPLVRAHPLDEQLLTVWIEVLASCGRQAEALEAYEEARVRLLDQLGIDPGPELRDAHVRVLRQETAAGPAPAAPGPSEPGDDGPGGGDRFRPERPSQLPPAVPDFTGRGDQIDSMLALLSGGDGDAPVSVSAVAGMGGIGKTALAVHIAHRTRDAFPEGQLFVDLRGAERDPADPAEVLGRFLRALGVNAAAVPESPGERAALYRSILADRRILVVLDNAADETQVEPLLPGGRLSRAVITSRTRLTALPGARLIELDVLTPGQAVDLLVHIVGPDRVAAEPESAAELARMCGHLPLALRVAGARLAAKAHWSIAGFVRRMREQGRLDELTQRGLSVRTTLHLSYLGLGSDARRLYRLLGLLDAPDFACWTAAALLDRPPAEVAELLETLVDAQLLDAQLLDTRPLDAQGRSAVVGAVRYRFHDLVRDHARELCRDEDGPERRTAALRRALGGLLALTDRVVELVTGGGDALAAGPAVRYPLDEAIVRSTLAHAPDWFEAERFGLTTAVRQAARLGEEGLAWEIAVRSAILFQPAHYTDDWQQVIADALPVVRAAGDPRGEAALLERTTDLACARRDYDRALRSVREALRLFEETGNPHGTALSLRQLATVHRMAGRFGDAEADGRRARELFQRVGDVAGESHAVLVIGCAQYERGDAEDALGVLTMARDLARRARYTGVELQAVYWIGQALLALGRPGEARPLFEHIDEAGTAAGSRLVGMYAAHGLGCTAFALGRTAEAERSLRLALRLAEERADPLMRARIMYVLGDLYWDRGDLAAARRLLERALKLATEVSVPLWRAKCLFLLGALLQVSGDRVSGEQMSGNRVPGGDAGGEADPRREALEIFDALGVPTEDGTAAHLLW</sequence>
<dbReference type="PANTHER" id="PTHR35807:SF1">
    <property type="entry name" value="TRANSCRIPTIONAL REGULATOR REDD"/>
    <property type="match status" value="1"/>
</dbReference>
<feature type="domain" description="Bacterial transcriptional activator" evidence="5">
    <location>
        <begin position="118"/>
        <end position="259"/>
    </location>
</feature>
<evidence type="ECO:0000259" key="5">
    <source>
        <dbReference type="SMART" id="SM01043"/>
    </source>
</evidence>
<dbReference type="Pfam" id="PF13424">
    <property type="entry name" value="TPR_12"/>
    <property type="match status" value="1"/>
</dbReference>